<evidence type="ECO:0000313" key="3">
    <source>
        <dbReference type="Proteomes" id="UP001419268"/>
    </source>
</evidence>
<proteinExistence type="predicted"/>
<keyword evidence="1" id="KW-0812">Transmembrane</keyword>
<comment type="caution">
    <text evidence="2">The sequence shown here is derived from an EMBL/GenBank/DDBJ whole genome shotgun (WGS) entry which is preliminary data.</text>
</comment>
<gene>
    <name evidence="2" type="ORF">Scep_013090</name>
</gene>
<dbReference type="EMBL" id="JBBNAG010000005">
    <property type="protein sequence ID" value="KAK9133562.1"/>
    <property type="molecule type" value="Genomic_DNA"/>
</dbReference>
<keyword evidence="3" id="KW-1185">Reference proteome</keyword>
<evidence type="ECO:0000313" key="2">
    <source>
        <dbReference type="EMBL" id="KAK9133562.1"/>
    </source>
</evidence>
<organism evidence="2 3">
    <name type="scientific">Stephania cephalantha</name>
    <dbReference type="NCBI Taxonomy" id="152367"/>
    <lineage>
        <taxon>Eukaryota</taxon>
        <taxon>Viridiplantae</taxon>
        <taxon>Streptophyta</taxon>
        <taxon>Embryophyta</taxon>
        <taxon>Tracheophyta</taxon>
        <taxon>Spermatophyta</taxon>
        <taxon>Magnoliopsida</taxon>
        <taxon>Ranunculales</taxon>
        <taxon>Menispermaceae</taxon>
        <taxon>Menispermoideae</taxon>
        <taxon>Cissampelideae</taxon>
        <taxon>Stephania</taxon>
    </lineage>
</organism>
<sequence length="52" mass="6034">MSQPEPEPKQREGEDQIHQLLKRRIITTMSIVVVTLTVVLTWALPPHNILEF</sequence>
<keyword evidence="1" id="KW-0472">Membrane</keyword>
<evidence type="ECO:0000256" key="1">
    <source>
        <dbReference type="SAM" id="Phobius"/>
    </source>
</evidence>
<feature type="transmembrane region" description="Helical" evidence="1">
    <location>
        <begin position="25"/>
        <end position="44"/>
    </location>
</feature>
<dbReference type="Proteomes" id="UP001419268">
    <property type="component" value="Unassembled WGS sequence"/>
</dbReference>
<accession>A0AAP0JIL7</accession>
<keyword evidence="1" id="KW-1133">Transmembrane helix</keyword>
<protein>
    <submittedName>
        <fullName evidence="2">Uncharacterized protein</fullName>
    </submittedName>
</protein>
<name>A0AAP0JIL7_9MAGN</name>
<reference evidence="2 3" key="1">
    <citation type="submission" date="2024-01" db="EMBL/GenBank/DDBJ databases">
        <title>Genome assemblies of Stephania.</title>
        <authorList>
            <person name="Yang L."/>
        </authorList>
    </citation>
    <scope>NUCLEOTIDE SEQUENCE [LARGE SCALE GENOMIC DNA]</scope>
    <source>
        <strain evidence="2">JXDWG</strain>
        <tissue evidence="2">Leaf</tissue>
    </source>
</reference>
<dbReference type="AlphaFoldDB" id="A0AAP0JIL7"/>